<protein>
    <submittedName>
        <fullName evidence="2">Uncharacterized protein</fullName>
    </submittedName>
</protein>
<dbReference type="AlphaFoldDB" id="A0A5J5EZ56"/>
<keyword evidence="3" id="KW-1185">Reference proteome</keyword>
<feature type="region of interest" description="Disordered" evidence="1">
    <location>
        <begin position="42"/>
        <end position="101"/>
    </location>
</feature>
<proteinExistence type="predicted"/>
<dbReference type="InParanoid" id="A0A5J5EZ56"/>
<gene>
    <name evidence="2" type="ORF">FN846DRAFT_906748</name>
</gene>
<sequence>MAPIHGGKMAATAGHGTIEAIAAIDAAPVALAQEVAKIETATISKSPEPKEMPAPVAADGKKRGRPPRARNIMAASNDATDEQNIASPTTMGLNDPMDAMD</sequence>
<evidence type="ECO:0000256" key="1">
    <source>
        <dbReference type="SAM" id="MobiDB-lite"/>
    </source>
</evidence>
<dbReference type="EMBL" id="VXIS01000082">
    <property type="protein sequence ID" value="KAA8906951.1"/>
    <property type="molecule type" value="Genomic_DNA"/>
</dbReference>
<comment type="caution">
    <text evidence="2">The sequence shown here is derived from an EMBL/GenBank/DDBJ whole genome shotgun (WGS) entry which is preliminary data.</text>
</comment>
<name>A0A5J5EZ56_9PEZI</name>
<accession>A0A5J5EZ56</accession>
<evidence type="ECO:0000313" key="3">
    <source>
        <dbReference type="Proteomes" id="UP000326924"/>
    </source>
</evidence>
<dbReference type="Proteomes" id="UP000326924">
    <property type="component" value="Unassembled WGS sequence"/>
</dbReference>
<evidence type="ECO:0000313" key="2">
    <source>
        <dbReference type="EMBL" id="KAA8906951.1"/>
    </source>
</evidence>
<organism evidence="2 3">
    <name type="scientific">Sphaerosporella brunnea</name>
    <dbReference type="NCBI Taxonomy" id="1250544"/>
    <lineage>
        <taxon>Eukaryota</taxon>
        <taxon>Fungi</taxon>
        <taxon>Dikarya</taxon>
        <taxon>Ascomycota</taxon>
        <taxon>Pezizomycotina</taxon>
        <taxon>Pezizomycetes</taxon>
        <taxon>Pezizales</taxon>
        <taxon>Pyronemataceae</taxon>
        <taxon>Sphaerosporella</taxon>
    </lineage>
</organism>
<reference evidence="2 3" key="1">
    <citation type="submission" date="2019-09" db="EMBL/GenBank/DDBJ databases">
        <title>Draft genome of the ectomycorrhizal ascomycete Sphaerosporella brunnea.</title>
        <authorList>
            <consortium name="DOE Joint Genome Institute"/>
            <person name="Benucci G.M."/>
            <person name="Marozzi G."/>
            <person name="Antonielli L."/>
            <person name="Sanchez S."/>
            <person name="Marco P."/>
            <person name="Wang X."/>
            <person name="Falini L.B."/>
            <person name="Barry K."/>
            <person name="Haridas S."/>
            <person name="Lipzen A."/>
            <person name="Labutti K."/>
            <person name="Grigoriev I.V."/>
            <person name="Murat C."/>
            <person name="Martin F."/>
            <person name="Albertini E."/>
            <person name="Donnini D."/>
            <person name="Bonito G."/>
        </authorList>
    </citation>
    <scope>NUCLEOTIDE SEQUENCE [LARGE SCALE GENOMIC DNA]</scope>
    <source>
        <strain evidence="2 3">Sb_GMNB300</strain>
    </source>
</reference>
<feature type="compositionally biased region" description="Polar residues" evidence="1">
    <location>
        <begin position="82"/>
        <end position="92"/>
    </location>
</feature>